<keyword evidence="2" id="KW-1185">Reference proteome</keyword>
<sequence length="75" mass="8400">MTIVQTYKEGVITQSCAITVSHKLFSFIKVKPDGGGAEVRFMDDDDKRYESYPVGSRIKYVLINGNATKAEGFNY</sequence>
<proteinExistence type="predicted"/>
<dbReference type="Proteomes" id="UP000232455">
    <property type="component" value="Unassembled WGS sequence"/>
</dbReference>
<organism evidence="1 2">
    <name type="scientific">Pseudomonas baetica</name>
    <dbReference type="NCBI Taxonomy" id="674054"/>
    <lineage>
        <taxon>Bacteria</taxon>
        <taxon>Pseudomonadati</taxon>
        <taxon>Pseudomonadota</taxon>
        <taxon>Gammaproteobacteria</taxon>
        <taxon>Pseudomonadales</taxon>
        <taxon>Pseudomonadaceae</taxon>
        <taxon>Pseudomonas</taxon>
    </lineage>
</organism>
<accession>A0ABX4Q1X3</accession>
<evidence type="ECO:0000313" key="2">
    <source>
        <dbReference type="Proteomes" id="UP000232455"/>
    </source>
</evidence>
<dbReference type="RefSeq" id="WP_146166131.1">
    <property type="nucleotide sequence ID" value="NZ_PHHE01000001.1"/>
</dbReference>
<comment type="caution">
    <text evidence="1">The sequence shown here is derived from an EMBL/GenBank/DDBJ whole genome shotgun (WGS) entry which is preliminary data.</text>
</comment>
<gene>
    <name evidence="1" type="ORF">ATI02_3687</name>
</gene>
<name>A0ABX4Q1X3_9PSED</name>
<evidence type="ECO:0000313" key="1">
    <source>
        <dbReference type="EMBL" id="PKA70763.1"/>
    </source>
</evidence>
<dbReference type="EMBL" id="PHHE01000001">
    <property type="protein sequence ID" value="PKA70763.1"/>
    <property type="molecule type" value="Genomic_DNA"/>
</dbReference>
<reference evidence="1 2" key="1">
    <citation type="submission" date="2017-11" db="EMBL/GenBank/DDBJ databases">
        <title>Genome sequencing of a diverse group of Pseudomonas species.</title>
        <authorList>
            <person name="Loper J."/>
        </authorList>
    </citation>
    <scope>NUCLEOTIDE SEQUENCE [LARGE SCALE GENOMIC DNA]</scope>
    <source>
        <strain evidence="1 2">LMG 25716</strain>
    </source>
</reference>
<protein>
    <submittedName>
        <fullName evidence="1">Uncharacterized protein</fullName>
    </submittedName>
</protein>